<dbReference type="EMBL" id="BKCJ010000352">
    <property type="protein sequence ID" value="GEU32421.1"/>
    <property type="molecule type" value="Genomic_DNA"/>
</dbReference>
<feature type="transmembrane region" description="Helical" evidence="10">
    <location>
        <begin position="508"/>
        <end position="529"/>
    </location>
</feature>
<dbReference type="AlphaFoldDB" id="A0A6L2J6B1"/>
<dbReference type="PANTHER" id="PTHR31998">
    <property type="entry name" value="K(+)-INSENSITIVE PYROPHOSPHATE-ENERGIZED PROTON PUMP"/>
    <property type="match status" value="1"/>
</dbReference>
<gene>
    <name evidence="12" type="ORF">Tci_004399</name>
</gene>
<dbReference type="GO" id="GO:0016020">
    <property type="term" value="C:membrane"/>
    <property type="evidence" value="ECO:0007669"/>
    <property type="project" value="InterPro"/>
</dbReference>
<feature type="transmembrane region" description="Helical" evidence="10">
    <location>
        <begin position="587"/>
        <end position="610"/>
    </location>
</feature>
<feature type="transmembrane region" description="Helical" evidence="10">
    <location>
        <begin position="279"/>
        <end position="298"/>
    </location>
</feature>
<feature type="transmembrane region" description="Helical" evidence="10">
    <location>
        <begin position="319"/>
        <end position="343"/>
    </location>
</feature>
<dbReference type="GO" id="GO:0004427">
    <property type="term" value="F:inorganic diphosphate phosphatase activity"/>
    <property type="evidence" value="ECO:0007669"/>
    <property type="project" value="InterPro"/>
</dbReference>
<keyword evidence="8" id="KW-0406">Ion transport</keyword>
<feature type="transmembrane region" description="Helical" evidence="10">
    <location>
        <begin position="661"/>
        <end position="683"/>
    </location>
</feature>
<evidence type="ECO:0000256" key="2">
    <source>
        <dbReference type="ARBA" id="ARBA00013242"/>
    </source>
</evidence>
<keyword evidence="7 10" id="KW-1133">Transmembrane helix</keyword>
<keyword evidence="9 10" id="KW-0472">Membrane</keyword>
<comment type="subcellular location">
    <subcellularLocation>
        <location evidence="1">Endomembrane system</location>
        <topology evidence="1">Multi-pass membrane protein</topology>
    </subcellularLocation>
</comment>
<keyword evidence="3" id="KW-0813">Transport</keyword>
<evidence type="ECO:0000313" key="12">
    <source>
        <dbReference type="EMBL" id="GEU32421.1"/>
    </source>
</evidence>
<feature type="domain" description="Tf2-1-like SH3-like" evidence="11">
    <location>
        <begin position="24"/>
        <end position="74"/>
    </location>
</feature>
<comment type="caution">
    <text evidence="12">The sequence shown here is derived from an EMBL/GenBank/DDBJ whole genome shotgun (WGS) entry which is preliminary data.</text>
</comment>
<evidence type="ECO:0000256" key="7">
    <source>
        <dbReference type="ARBA" id="ARBA00022989"/>
    </source>
</evidence>
<dbReference type="GO" id="GO:0009678">
    <property type="term" value="F:diphosphate hydrolysis-driven proton transmembrane transporter activity"/>
    <property type="evidence" value="ECO:0007669"/>
    <property type="project" value="UniProtKB-EC"/>
</dbReference>
<dbReference type="GO" id="GO:0012505">
    <property type="term" value="C:endomembrane system"/>
    <property type="evidence" value="ECO:0007669"/>
    <property type="project" value="UniProtKB-SubCell"/>
</dbReference>
<feature type="transmembrane region" description="Helical" evidence="10">
    <location>
        <begin position="631"/>
        <end position="655"/>
    </location>
</feature>
<proteinExistence type="inferred from homology"/>
<sequence>MGRDWESSLTGLELVQEITDKGVVRFGEKGKLAPRYVGPFEILERIGLVAYRLRLFEKLNSVHDTFHVSNMKRYLADANLNMPLDEIKIDKTLCFVEEPVEIMDQEIKKLKRRKIALVKVRWNSKRGPEFTWEHEDHMRINCMIGIESCVLSIQEGYLWVSMACLVEGGLLAGIHGLFSGRYCGIIKRVTCGYPWHGLGGNHMDFGIVFALIQWFLVSKVKVLSGNISENGSFNQRNRLIVNDDEEVGVDPDQLVFKCAEIQKAISVGATSFLYTQYKYLAIFTAIFATIIFLFLGSVKSFSTKREPCTYNKGNICKPSLANALFTTIAFLIGALTSVLSGFLGMKIATYANARTTLEARKGVANAFITAFRSGAVMGFLLAANGLLVLYVSINLFKLYYGDDWEGLFESITGYGLGGSSMALFGRVGGGIYTKAADVGADLVGKVEKNIPEDDPRNPAVIADNVGDNVGDIAGMGSDLFGSYAESSCAALFVASISSFGVSHDFTAMAYPLLISSMGIIVCVITTFFATDFLKIYGIADIEPSLKRQLLISTILMTGGIALVSFTALPSEFTIFNFGANKLVKNWHIFFCVSIGLWAGLVIGYITEYYTSSAYSPVRDVADSCRTGAATNVIFGLALGYKSVIIPIFAISFAIYVSFSLAAMYGIAVAALGMLSTISTGLAIDAYGPISDNAGGIAEMVGMSHTIRERTDALDAAGNTTAAIGKGFAIGSAALVSLALFGAFVSRAGIEIVNVLSPKVFIGLLIGAMLPYWFSAMTMKSVGSAALKMVEEVRRQFNTIPGLMEGTAKPDYATCVKISTDASLKEMIPPGALVMVTPLVVGTFFGVEMLAGVLAGSLVSGVQIAISASNTGGAWDNAKKYIEAGGSEHARTLGPKGSDAHKAAVIGDTVGDPLKDTSGPSLNILIKLMAVESLVFAPFFATHGVILQLQRRQPISRYWKLFCIYKEDNMKSPGLGL</sequence>
<dbReference type="EC" id="7.1.3.1" evidence="2"/>
<dbReference type="Pfam" id="PF24626">
    <property type="entry name" value="SH3_Tf2-1"/>
    <property type="match status" value="1"/>
</dbReference>
<dbReference type="NCBIfam" id="NF001960">
    <property type="entry name" value="PRK00733.3-5"/>
    <property type="match status" value="1"/>
</dbReference>
<evidence type="ECO:0000256" key="3">
    <source>
        <dbReference type="ARBA" id="ARBA00022448"/>
    </source>
</evidence>
<keyword evidence="6" id="KW-1278">Translocase</keyword>
<feature type="transmembrane region" description="Helical" evidence="10">
    <location>
        <begin position="363"/>
        <end position="391"/>
    </location>
</feature>
<evidence type="ECO:0000256" key="4">
    <source>
        <dbReference type="ARBA" id="ARBA00022692"/>
    </source>
</evidence>
<feature type="transmembrane region" description="Helical" evidence="10">
    <location>
        <begin position="549"/>
        <end position="567"/>
    </location>
</feature>
<feature type="transmembrane region" description="Helical" evidence="10">
    <location>
        <begin position="198"/>
        <end position="216"/>
    </location>
</feature>
<evidence type="ECO:0000256" key="6">
    <source>
        <dbReference type="ARBA" id="ARBA00022967"/>
    </source>
</evidence>
<dbReference type="NCBIfam" id="TIGR01104">
    <property type="entry name" value="V_PPase"/>
    <property type="match status" value="1"/>
</dbReference>
<keyword evidence="5" id="KW-0460">Magnesium</keyword>
<organism evidence="12">
    <name type="scientific">Tanacetum cinerariifolium</name>
    <name type="common">Dalmatian daisy</name>
    <name type="synonym">Chrysanthemum cinerariifolium</name>
    <dbReference type="NCBI Taxonomy" id="118510"/>
    <lineage>
        <taxon>Eukaryota</taxon>
        <taxon>Viridiplantae</taxon>
        <taxon>Streptophyta</taxon>
        <taxon>Embryophyta</taxon>
        <taxon>Tracheophyta</taxon>
        <taxon>Spermatophyta</taxon>
        <taxon>Magnoliopsida</taxon>
        <taxon>eudicotyledons</taxon>
        <taxon>Gunneridae</taxon>
        <taxon>Pentapetalae</taxon>
        <taxon>asterids</taxon>
        <taxon>campanulids</taxon>
        <taxon>Asterales</taxon>
        <taxon>Asteraceae</taxon>
        <taxon>Asteroideae</taxon>
        <taxon>Anthemideae</taxon>
        <taxon>Anthemidinae</taxon>
        <taxon>Tanacetum</taxon>
    </lineage>
</organism>
<evidence type="ECO:0000256" key="1">
    <source>
        <dbReference type="ARBA" id="ARBA00004127"/>
    </source>
</evidence>
<reference evidence="12" key="1">
    <citation type="journal article" date="2019" name="Sci. Rep.">
        <title>Draft genome of Tanacetum cinerariifolium, the natural source of mosquito coil.</title>
        <authorList>
            <person name="Yamashiro T."/>
            <person name="Shiraishi A."/>
            <person name="Satake H."/>
            <person name="Nakayama K."/>
        </authorList>
    </citation>
    <scope>NUCLEOTIDE SEQUENCE</scope>
</reference>
<evidence type="ECO:0000256" key="5">
    <source>
        <dbReference type="ARBA" id="ARBA00022842"/>
    </source>
</evidence>
<protein>
    <recommendedName>
        <fullName evidence="2">H(+)-exporting diphosphatase</fullName>
        <ecNumber evidence="2">7.1.3.1</ecNumber>
    </recommendedName>
</protein>
<feature type="transmembrane region" description="Helical" evidence="10">
    <location>
        <begin position="755"/>
        <end position="773"/>
    </location>
</feature>
<evidence type="ECO:0000256" key="10">
    <source>
        <dbReference type="SAM" id="Phobius"/>
    </source>
</evidence>
<dbReference type="InterPro" id="IPR004131">
    <property type="entry name" value="PPase-energised_H-pump"/>
</dbReference>
<evidence type="ECO:0000256" key="8">
    <source>
        <dbReference type="ARBA" id="ARBA00023065"/>
    </source>
</evidence>
<dbReference type="Pfam" id="PF03030">
    <property type="entry name" value="H_PPase"/>
    <property type="match status" value="1"/>
</dbReference>
<feature type="transmembrane region" description="Helical" evidence="10">
    <location>
        <begin position="831"/>
        <end position="854"/>
    </location>
</feature>
<dbReference type="InterPro" id="IPR056924">
    <property type="entry name" value="SH3_Tf2-1"/>
</dbReference>
<accession>A0A6L2J6B1</accession>
<feature type="transmembrane region" description="Helical" evidence="10">
    <location>
        <begin position="727"/>
        <end position="749"/>
    </location>
</feature>
<keyword evidence="4 10" id="KW-0812">Transmembrane</keyword>
<name>A0A6L2J6B1_TANCI</name>
<feature type="transmembrane region" description="Helical" evidence="10">
    <location>
        <begin position="156"/>
        <end position="178"/>
    </location>
</feature>
<evidence type="ECO:0000256" key="9">
    <source>
        <dbReference type="ARBA" id="ARBA00023136"/>
    </source>
</evidence>
<evidence type="ECO:0000259" key="11">
    <source>
        <dbReference type="Pfam" id="PF24626"/>
    </source>
</evidence>
<dbReference type="HAMAP" id="MF_01129">
    <property type="entry name" value="PPase_energized_pump"/>
    <property type="match status" value="1"/>
</dbReference>